<evidence type="ECO:0000256" key="4">
    <source>
        <dbReference type="ARBA" id="ARBA00023054"/>
    </source>
</evidence>
<feature type="compositionally biased region" description="Low complexity" evidence="6">
    <location>
        <begin position="748"/>
        <end position="758"/>
    </location>
</feature>
<evidence type="ECO:0000256" key="5">
    <source>
        <dbReference type="SAM" id="Coils"/>
    </source>
</evidence>
<accession>A0A286URE4</accession>
<feature type="domain" description="Exocyst complex component Sec3 PIP2-binding N-terminal" evidence="7">
    <location>
        <begin position="430"/>
        <end position="514"/>
    </location>
</feature>
<feature type="compositionally biased region" description="Basic and acidic residues" evidence="6">
    <location>
        <begin position="536"/>
        <end position="546"/>
    </location>
</feature>
<dbReference type="PANTHER" id="PTHR16092:SF14">
    <property type="entry name" value="EXOCYST COMPLEX COMPONENT 1 ISOFORM X1"/>
    <property type="match status" value="1"/>
</dbReference>
<dbReference type="InterPro" id="IPR028258">
    <property type="entry name" value="Sec3-PIP2_bind"/>
</dbReference>
<evidence type="ECO:0000259" key="7">
    <source>
        <dbReference type="SMART" id="SM01313"/>
    </source>
</evidence>
<dbReference type="GO" id="GO:0006893">
    <property type="term" value="P:Golgi to plasma membrane transport"/>
    <property type="evidence" value="ECO:0007669"/>
    <property type="project" value="TreeGrafter"/>
</dbReference>
<evidence type="ECO:0000256" key="3">
    <source>
        <dbReference type="ARBA" id="ARBA00022483"/>
    </source>
</evidence>
<dbReference type="Pfam" id="PF20654">
    <property type="entry name" value="Sec3_C-term"/>
    <property type="match status" value="1"/>
</dbReference>
<evidence type="ECO:0000313" key="9">
    <source>
        <dbReference type="Proteomes" id="UP000217199"/>
    </source>
</evidence>
<dbReference type="STRING" id="2282107.A0A286URE4"/>
<organism evidence="8 9">
    <name type="scientific">Pyrrhoderma noxium</name>
    <dbReference type="NCBI Taxonomy" id="2282107"/>
    <lineage>
        <taxon>Eukaryota</taxon>
        <taxon>Fungi</taxon>
        <taxon>Dikarya</taxon>
        <taxon>Basidiomycota</taxon>
        <taxon>Agaricomycotina</taxon>
        <taxon>Agaricomycetes</taxon>
        <taxon>Hymenochaetales</taxon>
        <taxon>Hymenochaetaceae</taxon>
        <taxon>Pyrrhoderma</taxon>
    </lineage>
</organism>
<dbReference type="InterPro" id="IPR019188">
    <property type="entry name" value="SNAPC1"/>
</dbReference>
<dbReference type="GO" id="GO:0005886">
    <property type="term" value="C:plasma membrane"/>
    <property type="evidence" value="ECO:0007669"/>
    <property type="project" value="TreeGrafter"/>
</dbReference>
<dbReference type="GO" id="GO:0000145">
    <property type="term" value="C:exocyst"/>
    <property type="evidence" value="ECO:0007669"/>
    <property type="project" value="InterPro"/>
</dbReference>
<feature type="compositionally biased region" description="Polar residues" evidence="6">
    <location>
        <begin position="547"/>
        <end position="602"/>
    </location>
</feature>
<dbReference type="Pfam" id="PF15277">
    <property type="entry name" value="Sec3-PIP2_bind"/>
    <property type="match status" value="1"/>
</dbReference>
<feature type="compositionally biased region" description="Low complexity" evidence="6">
    <location>
        <begin position="610"/>
        <end position="639"/>
    </location>
</feature>
<dbReference type="InterPro" id="IPR019160">
    <property type="entry name" value="Sec3_CC"/>
</dbReference>
<dbReference type="Proteomes" id="UP000217199">
    <property type="component" value="Unassembled WGS sequence"/>
</dbReference>
<name>A0A286URE4_9AGAM</name>
<dbReference type="GO" id="GO:0005546">
    <property type="term" value="F:phosphatidylinositol-4,5-bisphosphate binding"/>
    <property type="evidence" value="ECO:0007669"/>
    <property type="project" value="TreeGrafter"/>
</dbReference>
<feature type="region of interest" description="Disordered" evidence="6">
    <location>
        <begin position="718"/>
        <end position="778"/>
    </location>
</feature>
<feature type="coiled-coil region" evidence="5">
    <location>
        <begin position="907"/>
        <end position="976"/>
    </location>
</feature>
<keyword evidence="4 5" id="KW-0175">Coiled coil</keyword>
<dbReference type="EMBL" id="NBII01000002">
    <property type="protein sequence ID" value="PAV22151.1"/>
    <property type="molecule type" value="Genomic_DNA"/>
</dbReference>
<keyword evidence="9" id="KW-1185">Reference proteome</keyword>
<dbReference type="InParanoid" id="A0A286URE4"/>
<evidence type="ECO:0000256" key="1">
    <source>
        <dbReference type="ARBA" id="ARBA00006518"/>
    </source>
</evidence>
<feature type="compositionally biased region" description="Polar residues" evidence="6">
    <location>
        <begin position="720"/>
        <end position="745"/>
    </location>
</feature>
<protein>
    <submittedName>
        <fullName evidence="8">Exocyst complex component sec3 subunit</fullName>
    </submittedName>
</protein>
<comment type="caution">
    <text evidence="8">The sequence shown here is derived from an EMBL/GenBank/DDBJ whole genome shotgun (WGS) entry which is preliminary data.</text>
</comment>
<dbReference type="Gene3D" id="2.30.29.90">
    <property type="match status" value="1"/>
</dbReference>
<dbReference type="OrthoDB" id="27109at2759"/>
<keyword evidence="3" id="KW-0268">Exocytosis</keyword>
<feature type="compositionally biased region" description="Polar residues" evidence="6">
    <location>
        <begin position="676"/>
        <end position="705"/>
    </location>
</feature>
<proteinExistence type="inferred from homology"/>
<dbReference type="SMART" id="SM01313">
    <property type="entry name" value="Sec3-PIP2_bind"/>
    <property type="match status" value="1"/>
</dbReference>
<dbReference type="PANTHER" id="PTHR16092">
    <property type="entry name" value="SEC3/SYNTAXIN-RELATED"/>
    <property type="match status" value="1"/>
</dbReference>
<dbReference type="InterPro" id="IPR048628">
    <property type="entry name" value="Sec3_C"/>
</dbReference>
<evidence type="ECO:0000256" key="2">
    <source>
        <dbReference type="ARBA" id="ARBA00022448"/>
    </source>
</evidence>
<keyword evidence="2" id="KW-0813">Transport</keyword>
<evidence type="ECO:0000256" key="6">
    <source>
        <dbReference type="SAM" id="MobiDB-lite"/>
    </source>
</evidence>
<dbReference type="GO" id="GO:0006887">
    <property type="term" value="P:exocytosis"/>
    <property type="evidence" value="ECO:0007669"/>
    <property type="project" value="UniProtKB-KW"/>
</dbReference>
<sequence>MSISLQLSPSTSAQRGEATVQPAYFTSSAFVDALRDDLQTLVNIYSEKYNEHLNTPRQVNDIKPFSLFKEVWSGLGWQWLHLKILEPRARESFLSTVLRLFIECTGQHKNIMHRVVGLFGLYTFYMSQPSTATPRKLPTACGIPITHDTFQTLHEISSNLGEREEALKPIVKYILGVLQPVFYILPQTSLFSQYPRTLPRELVRDEVVLEEGVAHKKKAGRPSKSEKAHRMRAAVTGLERWLEKSSYPANNVHNTNDPAGAAGMWRGEERTEDMNLCMENEYSTHIMLSQRPMATLNSYRNKKSVVVQLLEDTGDSSALDRAGERIVRRLREIDAAAADQGLEVGTEGGDLSAIERVEAAVSERSSLAMLEGGGLHVIESLATSSGSMDEHEVTVRNRIIESVFAKRNAAGDGPQESYAGHLKIWESEGGNDKPRYVILSRTSNSSPLIHKSRVNPNGTFSVGKTWKLADLRGIQVPNQLEINITFARSYIWQTESQQDQNRFLTLLVNLFRESFGPDIPLRISGFSPDPPPSRSVPERGYVEERPTNSGVTATDPRQSTRSQGVSIYQRPETSTPPTVYRSSPLSNGRPMSSASTSRTQSPGRGVTTRSSSPAMSASGTSSGRRTRRPSTAASVSSRTNDPVPSNKYPSIVIPPTPGLATRPKETSPLRSKPIQIPQQSHAQPQPNSTSYTPFENNSFPTPSSINGASTLSIAASTSSNVYSSGPRSPSDHVPSSSVETSQIRYDSTIRIPSPAPSSRRSERSIEPNSEPNGSRVITKMGVPIVATTSQQLTNKRDPNARISFFDPTNQSLLDRLLFATEDISNGVDGHDGDGDDEGEWLAEGDTAAATLSNIEEMLEGYEWIGEGLPSRSKKGPADAIESRLLDELVLLERANIHSLLESDDERIAKVIKGLEEAITELDNMEKTVNSYKIHLNAASDDIVFIQSQNRGLQVQIQNQQLLLNELEKLLQTVHVERESLVSLTQESLEKDDGIARLEAAVTELYKALLAGRDNDMAATMERLEEYRSYNSQFCKRVLDFLTIMFNAQSNLLLGDTNGLEKGSLSILAHQPIEAYLGRYCGLMLYMKEMDEAKYSKICAAYFSAASDLHAKQVKALLTSYSKFIRQASEEESEQAFASTEKEGLVSGGLRRAGTVVRNPLDAKKDRVKKAGGKLKPSEVLDSVFEQLAPQIYRERAFISDFLLINDTAITFADYIGLDHYFRRQASQYAGLSNATAKLVRTAMDLIFGFLPTELKAFIDAALAKDNIQIVGVMAAVERGILDADERGNGFFASILERQQQRLRGIFDRHVDEQIKGVEQTRLDTKKRRGVAHFIKYFPVYVSRVENQLIGAEKLEIRKNVDSAYDRIVQSMFDSLKQTAKLDGEGEDKGQLNYHVILIENMYYFISEIGQLDIAATDSFRKRADVIYEENLTGYVKLLMRRSFSKIIDYFEGVERMLKTTAPTEVSKSSSYSRSALKRVVKDYDSKDVRKNVDALFKRVEKHFTDSDAPEGTNAPSKAIAEVWKACEDELLRMTNFFSKNIALCYKESGVSLEYSTADVEAAFKRHRIGT</sequence>
<gene>
    <name evidence="8" type="ORF">PNOK_0210800</name>
</gene>
<reference evidence="8 9" key="1">
    <citation type="journal article" date="2017" name="Mol. Ecol.">
        <title>Comparative and population genomic landscape of Phellinus noxius: A hypervariable fungus causing root rot in trees.</title>
        <authorList>
            <person name="Chung C.L."/>
            <person name="Lee T.J."/>
            <person name="Akiba M."/>
            <person name="Lee H.H."/>
            <person name="Kuo T.H."/>
            <person name="Liu D."/>
            <person name="Ke H.M."/>
            <person name="Yokoi T."/>
            <person name="Roa M.B."/>
            <person name="Lu M.J."/>
            <person name="Chang Y.Y."/>
            <person name="Ann P.J."/>
            <person name="Tsai J.N."/>
            <person name="Chen C.Y."/>
            <person name="Tzean S.S."/>
            <person name="Ota Y."/>
            <person name="Hattori T."/>
            <person name="Sahashi N."/>
            <person name="Liou R.F."/>
            <person name="Kikuchi T."/>
            <person name="Tsai I.J."/>
        </authorList>
    </citation>
    <scope>NUCLEOTIDE SEQUENCE [LARGE SCALE GENOMIC DNA]</scope>
    <source>
        <strain evidence="8 9">FFPRI411160</strain>
    </source>
</reference>
<dbReference type="Pfam" id="PF09808">
    <property type="entry name" value="SNAPC1"/>
    <property type="match status" value="1"/>
</dbReference>
<evidence type="ECO:0000313" key="8">
    <source>
        <dbReference type="EMBL" id="PAV22151.1"/>
    </source>
</evidence>
<comment type="similarity">
    <text evidence="1">Belongs to the SEC3 family.</text>
</comment>
<dbReference type="Pfam" id="PF09763">
    <property type="entry name" value="Sec3_CC"/>
    <property type="match status" value="1"/>
</dbReference>
<feature type="region of interest" description="Disordered" evidence="6">
    <location>
        <begin position="522"/>
        <end position="705"/>
    </location>
</feature>